<evidence type="ECO:0000313" key="3">
    <source>
        <dbReference type="EMBL" id="PEG31720.1"/>
    </source>
</evidence>
<gene>
    <name evidence="4" type="primary">queG_4</name>
    <name evidence="2" type="ORF">CNEO2_250061</name>
    <name evidence="1" type="ORF">CNEO_42566</name>
    <name evidence="4" type="ORF">CNEONATNEC25_02696</name>
    <name evidence="3" type="ORF">CQ394_08500</name>
</gene>
<keyword evidence="5" id="KW-1185">Reference proteome</keyword>
<dbReference type="AlphaFoldDB" id="A0A2A7MJI4"/>
<dbReference type="EC" id="1.17.99.6" evidence="4"/>
<reference evidence="1" key="3">
    <citation type="submission" date="2021-10" db="EMBL/GenBank/DDBJ databases">
        <authorList>
            <person name="Mesa V."/>
        </authorList>
    </citation>
    <scope>NUCLEOTIDE SEQUENCE</scope>
    <source>
        <strain evidence="1">CC3_PB</strain>
    </source>
</reference>
<dbReference type="PANTHER" id="PTHR42827">
    <property type="entry name" value="IRON-SULFUR CLUSTER-BINDING PROTEIN-RELATED"/>
    <property type="match status" value="1"/>
</dbReference>
<organism evidence="3 5">
    <name type="scientific">Clostridium neonatale</name>
    <dbReference type="NCBI Taxonomy" id="137838"/>
    <lineage>
        <taxon>Bacteria</taxon>
        <taxon>Bacillati</taxon>
        <taxon>Bacillota</taxon>
        <taxon>Clostridia</taxon>
        <taxon>Eubacteriales</taxon>
        <taxon>Clostridiaceae</taxon>
        <taxon>Clostridium</taxon>
    </lineage>
</organism>
<evidence type="ECO:0000313" key="4">
    <source>
        <dbReference type="EMBL" id="VCT85095.1"/>
    </source>
</evidence>
<dbReference type="EMBL" id="UWJD01000002">
    <property type="protein sequence ID" value="VCT85095.1"/>
    <property type="molecule type" value="Genomic_DNA"/>
</dbReference>
<dbReference type="RefSeq" id="WP_058295872.1">
    <property type="nucleotide sequence ID" value="NZ_CAKJVE010000004.1"/>
</dbReference>
<proteinExistence type="predicted"/>
<name>A0A2A7MJI4_9CLOT</name>
<dbReference type="EMBL" id="CAMTCP010000177">
    <property type="protein sequence ID" value="CAI3580024.1"/>
    <property type="molecule type" value="Genomic_DNA"/>
</dbReference>
<protein>
    <submittedName>
        <fullName evidence="3">(Fe-S)-binding protein</fullName>
    </submittedName>
    <submittedName>
        <fullName evidence="4">Epoxyqueuosine reductase</fullName>
        <ecNumber evidence="4">1.17.99.6</ecNumber>
    </submittedName>
</protein>
<dbReference type="STRING" id="137838.GCA_001458595_03169"/>
<dbReference type="Proteomes" id="UP001189143">
    <property type="component" value="Unassembled WGS sequence"/>
</dbReference>
<dbReference type="Proteomes" id="UP000431451">
    <property type="component" value="Unassembled WGS sequence"/>
</dbReference>
<keyword evidence="4" id="KW-0560">Oxidoreductase</keyword>
<dbReference type="GO" id="GO:0052693">
    <property type="term" value="F:epoxyqueuosine reductase activity"/>
    <property type="evidence" value="ECO:0007669"/>
    <property type="project" value="UniProtKB-EC"/>
</dbReference>
<dbReference type="EMBL" id="PDCJ01000001">
    <property type="protein sequence ID" value="PEG31720.1"/>
    <property type="molecule type" value="Genomic_DNA"/>
</dbReference>
<dbReference type="Proteomes" id="UP000789738">
    <property type="component" value="Unassembled WGS sequence"/>
</dbReference>
<dbReference type="EMBL" id="CAKJVE010000004">
    <property type="protein sequence ID" value="CAG9706659.1"/>
    <property type="molecule type" value="Genomic_DNA"/>
</dbReference>
<evidence type="ECO:0000313" key="6">
    <source>
        <dbReference type="Proteomes" id="UP000431451"/>
    </source>
</evidence>
<reference evidence="2" key="4">
    <citation type="submission" date="2022-10" db="EMBL/GenBank/DDBJ databases">
        <authorList>
            <person name="Aires J."/>
            <person name="Mesa V."/>
        </authorList>
    </citation>
    <scope>NUCLEOTIDE SEQUENCE</scope>
    <source>
        <strain evidence="2">Clostridium neonatale JD116</strain>
    </source>
</reference>
<sequence length="254" mass="28804">MKDKLENLIKTFIREYSQNHNTTTSWNEPLIAYADAFNEDFIKLKELVSPTHAMPHDFLSNAKTVVTYFIPFNGDIIKSNIAHKHSSKEWSIAYIETNKLIYDLNTFIKSELEKLGFNSNIIPATHNFDTQKLISDWSHRHVAAIAGLGTFGINNMLITDKGCCGRVGSFVTDMKIEPSSKIKNENCLYKSLNICKKCVERCVNDALKIDSFDRHKCYEMCLINDKFHDNLGLVDVCGKCLVGVPCSTKNPNNI</sequence>
<reference evidence="4 6" key="2">
    <citation type="submission" date="2018-06" db="EMBL/GenBank/DDBJ databases">
        <authorList>
            <consortium name="IHU Genomes"/>
        </authorList>
    </citation>
    <scope>NUCLEOTIDE SEQUENCE [LARGE SCALE GENOMIC DNA]</scope>
    <source>
        <strain evidence="4 6">NEC25</strain>
    </source>
</reference>
<accession>A0A2A7MJI4</accession>
<evidence type="ECO:0000313" key="2">
    <source>
        <dbReference type="EMBL" id="CAI3580024.1"/>
    </source>
</evidence>
<dbReference type="Proteomes" id="UP000220840">
    <property type="component" value="Unassembled WGS sequence"/>
</dbReference>
<evidence type="ECO:0000313" key="1">
    <source>
        <dbReference type="EMBL" id="CAG9706659.1"/>
    </source>
</evidence>
<evidence type="ECO:0000313" key="5">
    <source>
        <dbReference type="Proteomes" id="UP000220840"/>
    </source>
</evidence>
<dbReference type="OrthoDB" id="9784571at2"/>
<dbReference type="PANTHER" id="PTHR42827:SF1">
    <property type="entry name" value="IRON-SULFUR CLUSTER-BINDING PROTEIN"/>
    <property type="match status" value="1"/>
</dbReference>
<reference evidence="3 5" key="1">
    <citation type="submission" date="2017-10" db="EMBL/GenBank/DDBJ databases">
        <title>Effective Description of Clostridium neonatale sp. nov. linked to necrotizing enterocolitis in neonates and a clarification of species assignable to the genus Clostridium (Prazmowski 1880) emend. Lawson and Rainey 2016.</title>
        <authorList>
            <person name="Bernard K."/>
            <person name="Burdz T."/>
            <person name="Wiebe D."/>
            <person name="Balcewich B."/>
            <person name="Alfa M."/>
            <person name="Bernier A.-M."/>
        </authorList>
    </citation>
    <scope>NUCLEOTIDE SEQUENCE [LARGE SCALE GENOMIC DNA]</scope>
    <source>
        <strain evidence="3 5">LCDC99A005</strain>
    </source>
</reference>